<accession>A0ABT1EIQ7</accession>
<dbReference type="Proteomes" id="UP001523565">
    <property type="component" value="Unassembled WGS sequence"/>
</dbReference>
<keyword evidence="7" id="KW-0540">Nuclease</keyword>
<reference evidence="7 8" key="1">
    <citation type="journal article" date="2022" name="Genome Biol. Evol.">
        <title>Host diet, physiology and behaviors set the stage for Lachnospiraceae cladogenesis.</title>
        <authorList>
            <person name="Vera-Ponce De Leon A."/>
            <person name="Schneider M."/>
            <person name="Jahnes B.C."/>
            <person name="Sadowski V."/>
            <person name="Camuy-Velez L.A."/>
            <person name="Duan J."/>
            <person name="Sabree Z.L."/>
        </authorList>
    </citation>
    <scope>NUCLEOTIDE SEQUENCE [LARGE SCALE GENOMIC DNA]</scope>
    <source>
        <strain evidence="7 8">PAL227</strain>
    </source>
</reference>
<keyword evidence="2 4" id="KW-0227">DNA damage</keyword>
<dbReference type="InterPro" id="IPR014762">
    <property type="entry name" value="DNA_mismatch_repair_CS"/>
</dbReference>
<dbReference type="InterPro" id="IPR037198">
    <property type="entry name" value="MutL_C_sf"/>
</dbReference>
<organism evidence="7 8">
    <name type="scientific">Ohessyouella blattaphilus</name>
    <dbReference type="NCBI Taxonomy" id="2949333"/>
    <lineage>
        <taxon>Bacteria</taxon>
        <taxon>Bacillati</taxon>
        <taxon>Bacillota</taxon>
        <taxon>Clostridia</taxon>
        <taxon>Lachnospirales</taxon>
        <taxon>Lachnospiraceae</taxon>
        <taxon>Ohessyouella</taxon>
    </lineage>
</organism>
<keyword evidence="3 4" id="KW-0234">DNA repair</keyword>
<dbReference type="InterPro" id="IPR014721">
    <property type="entry name" value="Ribsml_uS5_D2-typ_fold_subgr"/>
</dbReference>
<dbReference type="PANTHER" id="PTHR10073">
    <property type="entry name" value="DNA MISMATCH REPAIR PROTEIN MLH, PMS, MUTL"/>
    <property type="match status" value="1"/>
</dbReference>
<dbReference type="InterPro" id="IPR042120">
    <property type="entry name" value="MutL_C_dimsub"/>
</dbReference>
<keyword evidence="7" id="KW-0378">Hydrolase</keyword>
<evidence type="ECO:0000256" key="1">
    <source>
        <dbReference type="ARBA" id="ARBA00006082"/>
    </source>
</evidence>
<dbReference type="PROSITE" id="PS00058">
    <property type="entry name" value="DNA_MISMATCH_REPAIR_1"/>
    <property type="match status" value="1"/>
</dbReference>
<dbReference type="InterPro" id="IPR042121">
    <property type="entry name" value="MutL_C_regsub"/>
</dbReference>
<evidence type="ECO:0000256" key="3">
    <source>
        <dbReference type="ARBA" id="ARBA00023204"/>
    </source>
</evidence>
<dbReference type="Gene3D" id="3.30.230.10">
    <property type="match status" value="1"/>
</dbReference>
<keyword evidence="8" id="KW-1185">Reference proteome</keyword>
<dbReference type="InterPro" id="IPR014790">
    <property type="entry name" value="MutL_C"/>
</dbReference>
<dbReference type="PANTHER" id="PTHR10073:SF12">
    <property type="entry name" value="DNA MISMATCH REPAIR PROTEIN MLH1"/>
    <property type="match status" value="1"/>
</dbReference>
<evidence type="ECO:0000259" key="6">
    <source>
        <dbReference type="SMART" id="SM01340"/>
    </source>
</evidence>
<dbReference type="InterPro" id="IPR036890">
    <property type="entry name" value="HATPase_C_sf"/>
</dbReference>
<comment type="similarity">
    <text evidence="1 4">Belongs to the DNA mismatch repair MutL/HexB family.</text>
</comment>
<protein>
    <recommendedName>
        <fullName evidence="4">DNA mismatch repair protein MutL</fullName>
    </recommendedName>
</protein>
<keyword evidence="7" id="KW-0255">Endonuclease</keyword>
<dbReference type="NCBIfam" id="TIGR00585">
    <property type="entry name" value="mutl"/>
    <property type="match status" value="1"/>
</dbReference>
<feature type="domain" description="MutL C-terminal dimerisation" evidence="5">
    <location>
        <begin position="441"/>
        <end position="584"/>
    </location>
</feature>
<dbReference type="Pfam" id="PF13589">
    <property type="entry name" value="HATPase_c_3"/>
    <property type="match status" value="1"/>
</dbReference>
<dbReference type="Gene3D" id="3.30.565.10">
    <property type="entry name" value="Histidine kinase-like ATPase, C-terminal domain"/>
    <property type="match status" value="1"/>
</dbReference>
<dbReference type="Pfam" id="PF08676">
    <property type="entry name" value="MutL_C"/>
    <property type="match status" value="1"/>
</dbReference>
<dbReference type="HAMAP" id="MF_00149">
    <property type="entry name" value="DNA_mis_repair"/>
    <property type="match status" value="1"/>
</dbReference>
<dbReference type="SUPFAM" id="SSF55874">
    <property type="entry name" value="ATPase domain of HSP90 chaperone/DNA topoisomerase II/histidine kinase"/>
    <property type="match status" value="1"/>
</dbReference>
<dbReference type="Gene3D" id="3.30.1370.100">
    <property type="entry name" value="MutL, C-terminal domain, regulatory subdomain"/>
    <property type="match status" value="1"/>
</dbReference>
<evidence type="ECO:0000259" key="5">
    <source>
        <dbReference type="SMART" id="SM00853"/>
    </source>
</evidence>
<dbReference type="SMART" id="SM00853">
    <property type="entry name" value="MutL_C"/>
    <property type="match status" value="1"/>
</dbReference>
<dbReference type="CDD" id="cd16926">
    <property type="entry name" value="HATPase_MutL-MLH-PMS-like"/>
    <property type="match status" value="1"/>
</dbReference>
<evidence type="ECO:0000313" key="7">
    <source>
        <dbReference type="EMBL" id="MCP1109202.1"/>
    </source>
</evidence>
<dbReference type="GO" id="GO:0004519">
    <property type="term" value="F:endonuclease activity"/>
    <property type="evidence" value="ECO:0007669"/>
    <property type="project" value="UniProtKB-KW"/>
</dbReference>
<proteinExistence type="inferred from homology"/>
<comment type="function">
    <text evidence="4">This protein is involved in the repair of mismatches in DNA. It is required for dam-dependent methyl-directed DNA mismatch repair. May act as a 'molecular matchmaker', a protein that promotes the formation of a stable complex between two or more DNA-binding proteins in an ATP-dependent manner without itself being part of a final effector complex.</text>
</comment>
<dbReference type="InterPro" id="IPR002099">
    <property type="entry name" value="MutL/Mlh/PMS"/>
</dbReference>
<evidence type="ECO:0000313" key="8">
    <source>
        <dbReference type="Proteomes" id="UP001523565"/>
    </source>
</evidence>
<dbReference type="Pfam" id="PF01119">
    <property type="entry name" value="DNA_mis_repair"/>
    <property type="match status" value="1"/>
</dbReference>
<dbReference type="RefSeq" id="WP_262068106.1">
    <property type="nucleotide sequence ID" value="NZ_JAMXOC010000002.1"/>
</dbReference>
<feature type="domain" description="DNA mismatch repair protein S5" evidence="6">
    <location>
        <begin position="209"/>
        <end position="327"/>
    </location>
</feature>
<dbReference type="SMART" id="SM01340">
    <property type="entry name" value="DNA_mis_repair"/>
    <property type="match status" value="1"/>
</dbReference>
<dbReference type="InterPro" id="IPR013507">
    <property type="entry name" value="DNA_mismatch_S5_2-like"/>
</dbReference>
<evidence type="ECO:0000256" key="4">
    <source>
        <dbReference type="HAMAP-Rule" id="MF_00149"/>
    </source>
</evidence>
<dbReference type="SUPFAM" id="SSF54211">
    <property type="entry name" value="Ribosomal protein S5 domain 2-like"/>
    <property type="match status" value="1"/>
</dbReference>
<dbReference type="CDD" id="cd00782">
    <property type="entry name" value="MutL_Trans"/>
    <property type="match status" value="1"/>
</dbReference>
<sequence length="628" mass="70818">MAKINVLDQITIDKIAAGEVVERPASIVKELVENAIDAGATTITVEITDGGISSIRVIDDGEGIAEEDIRKAFLRHSTSKISDAGDLTTIATLGFRGEALSSIAAISMVRLTTKTHDRDYGSLYEINGGSEASLSQVGAPNGTTFEIQQIFYNTPARRKFLKTPITEASHISDLLTRLSLSHPEISFQFINNNQVKLHTTGSGDLKDVIYHLYGREVASNIRAVTFTGKNLQVTGYVGNPSINRGNRNFENFFVGGRYIKSNLISKAIEDAYKEYTMQHRYPFACLLLSCDPELVDVNVHPTKMEVRFANTQQVYEDVYEAVHQTLKIEEHIPQVEAPLPVKTTAENSGESVLNAAPTITREAPPAKEERDLEYYLEEMKRRVSAYHEKTQVAPPIPEREEGVAPSWSMPEVIREKPEVNEQLNLFQEKFIQPKAASTYQFIGQLFETYWLIQYQESLYIIDQHAAHEKVLYEKTLKEMRNRDYTTQMISPPIVLNLSMKEAQLLQENLDSFLKIGFEIEAFGPDSYKVSGVPGNLFSVGKKDLLLEMLDELSEEFNRRTTTSLIDEKIASISCKAAVKGNMQLNEKEMRELIDELLKLDNPYHCPHGRPTIIAMTKREIEKKFKRIV</sequence>
<dbReference type="InterPro" id="IPR020667">
    <property type="entry name" value="DNA_mismatch_repair_MutL"/>
</dbReference>
<name>A0ABT1EIQ7_9FIRM</name>
<dbReference type="EMBL" id="JAMZFV010000002">
    <property type="protein sequence ID" value="MCP1109202.1"/>
    <property type="molecule type" value="Genomic_DNA"/>
</dbReference>
<dbReference type="InterPro" id="IPR038973">
    <property type="entry name" value="MutL/Mlh/Pms-like"/>
</dbReference>
<gene>
    <name evidence="4 7" type="primary">mutL</name>
    <name evidence="7" type="ORF">NK118_02945</name>
</gene>
<comment type="caution">
    <text evidence="7">The sequence shown here is derived from an EMBL/GenBank/DDBJ whole genome shotgun (WGS) entry which is preliminary data.</text>
</comment>
<dbReference type="InterPro" id="IPR020568">
    <property type="entry name" value="Ribosomal_Su5_D2-typ_SF"/>
</dbReference>
<dbReference type="SUPFAM" id="SSF118116">
    <property type="entry name" value="DNA mismatch repair protein MutL"/>
    <property type="match status" value="1"/>
</dbReference>
<evidence type="ECO:0000256" key="2">
    <source>
        <dbReference type="ARBA" id="ARBA00022763"/>
    </source>
</evidence>
<dbReference type="Gene3D" id="3.30.1540.20">
    <property type="entry name" value="MutL, C-terminal domain, dimerisation subdomain"/>
    <property type="match status" value="1"/>
</dbReference>